<evidence type="ECO:0000259" key="1">
    <source>
        <dbReference type="Pfam" id="PF07883"/>
    </source>
</evidence>
<reference evidence="2 3" key="1">
    <citation type="submission" date="2018-06" db="EMBL/GenBank/DDBJ databases">
        <title>Genomic Encyclopedia of Type Strains, Phase IV (KMG-IV): sequencing the most valuable type-strain genomes for metagenomic binning, comparative biology and taxonomic classification.</title>
        <authorList>
            <person name="Goeker M."/>
        </authorList>
    </citation>
    <scope>NUCLEOTIDE SEQUENCE [LARGE SCALE GENOMIC DNA]</scope>
    <source>
        <strain evidence="2 3">DSM 18048</strain>
    </source>
</reference>
<dbReference type="InterPro" id="IPR014710">
    <property type="entry name" value="RmlC-like_jellyroll"/>
</dbReference>
<proteinExistence type="predicted"/>
<name>A0A318S7B5_9DEIO</name>
<dbReference type="SUPFAM" id="SSF51182">
    <property type="entry name" value="RmlC-like cupins"/>
    <property type="match status" value="1"/>
</dbReference>
<keyword evidence="2" id="KW-0560">Oxidoreductase</keyword>
<dbReference type="PANTHER" id="PTHR36440">
    <property type="entry name" value="PUTATIVE (AFU_ORTHOLOGUE AFUA_8G07350)-RELATED"/>
    <property type="match status" value="1"/>
</dbReference>
<dbReference type="AlphaFoldDB" id="A0A318S7B5"/>
<accession>A0A318S7B5</accession>
<organism evidence="2 3">
    <name type="scientific">Deinococcus yavapaiensis KR-236</name>
    <dbReference type="NCBI Taxonomy" id="694435"/>
    <lineage>
        <taxon>Bacteria</taxon>
        <taxon>Thermotogati</taxon>
        <taxon>Deinococcota</taxon>
        <taxon>Deinococci</taxon>
        <taxon>Deinococcales</taxon>
        <taxon>Deinococcaceae</taxon>
        <taxon>Deinococcus</taxon>
    </lineage>
</organism>
<dbReference type="GO" id="GO:0051213">
    <property type="term" value="F:dioxygenase activity"/>
    <property type="evidence" value="ECO:0007669"/>
    <property type="project" value="UniProtKB-KW"/>
</dbReference>
<dbReference type="InterPro" id="IPR013096">
    <property type="entry name" value="Cupin_2"/>
</dbReference>
<dbReference type="InterPro" id="IPR011051">
    <property type="entry name" value="RmlC_Cupin_sf"/>
</dbReference>
<evidence type="ECO:0000313" key="2">
    <source>
        <dbReference type="EMBL" id="PYE51080.1"/>
    </source>
</evidence>
<gene>
    <name evidence="2" type="ORF">DES52_1159</name>
</gene>
<dbReference type="RefSeq" id="WP_110888000.1">
    <property type="nucleotide sequence ID" value="NZ_QJSX01000015.1"/>
</dbReference>
<protein>
    <submittedName>
        <fullName evidence="2">Quercetin dioxygenase-like cupin family protein</fullName>
    </submittedName>
</protein>
<keyword evidence="2" id="KW-0223">Dioxygenase</keyword>
<comment type="caution">
    <text evidence="2">The sequence shown here is derived from an EMBL/GenBank/DDBJ whole genome shotgun (WGS) entry which is preliminary data.</text>
</comment>
<dbReference type="EMBL" id="QJSX01000015">
    <property type="protein sequence ID" value="PYE51080.1"/>
    <property type="molecule type" value="Genomic_DNA"/>
</dbReference>
<dbReference type="Proteomes" id="UP000248326">
    <property type="component" value="Unassembled WGS sequence"/>
</dbReference>
<keyword evidence="3" id="KW-1185">Reference proteome</keyword>
<sequence>MTTSINVRPKLVRAGEGETHVVGLERVTFLLTDDDTDGVFSLGLLTVEPGGGPPPHVHHREDEVFVMLSGELQVWTPQGWFTARSGDVVFLPADVPHTHRNDSSESARLYLLANPAGFERFCAQLARLFEASGGPSSSDVAQVAEEHGLSLLPPLP</sequence>
<dbReference type="InterPro" id="IPR053146">
    <property type="entry name" value="QDO-like"/>
</dbReference>
<evidence type="ECO:0000313" key="3">
    <source>
        <dbReference type="Proteomes" id="UP000248326"/>
    </source>
</evidence>
<dbReference type="Gene3D" id="2.60.120.10">
    <property type="entry name" value="Jelly Rolls"/>
    <property type="match status" value="1"/>
</dbReference>
<dbReference type="PANTHER" id="PTHR36440:SF1">
    <property type="entry name" value="PUTATIVE (AFU_ORTHOLOGUE AFUA_8G07350)-RELATED"/>
    <property type="match status" value="1"/>
</dbReference>
<dbReference type="Pfam" id="PF07883">
    <property type="entry name" value="Cupin_2"/>
    <property type="match status" value="1"/>
</dbReference>
<dbReference type="OrthoDB" id="9798709at2"/>
<feature type="domain" description="Cupin type-2" evidence="1">
    <location>
        <begin position="44"/>
        <end position="110"/>
    </location>
</feature>